<protein>
    <submittedName>
        <fullName evidence="3">NAD(P)-binding protein</fullName>
    </submittedName>
</protein>
<dbReference type="RefSeq" id="XP_025492113.1">
    <property type="nucleotide sequence ID" value="XM_025637427.1"/>
</dbReference>
<evidence type="ECO:0000313" key="4">
    <source>
        <dbReference type="Proteomes" id="UP000248340"/>
    </source>
</evidence>
<reference evidence="3 4" key="1">
    <citation type="submission" date="2016-12" db="EMBL/GenBank/DDBJ databases">
        <title>The genomes of Aspergillus section Nigri reveals drivers in fungal speciation.</title>
        <authorList>
            <consortium name="DOE Joint Genome Institute"/>
            <person name="Vesth T.C."/>
            <person name="Nybo J."/>
            <person name="Theobald S."/>
            <person name="Brandl J."/>
            <person name="Frisvad J.C."/>
            <person name="Nielsen K.F."/>
            <person name="Lyhne E.K."/>
            <person name="Kogle M.E."/>
            <person name="Kuo A."/>
            <person name="Riley R."/>
            <person name="Clum A."/>
            <person name="Nolan M."/>
            <person name="Lipzen A."/>
            <person name="Salamov A."/>
            <person name="Henrissat B."/>
            <person name="Wiebenga A."/>
            <person name="De Vries R.P."/>
            <person name="Grigoriev I.V."/>
            <person name="Mortensen U.H."/>
            <person name="Andersen M.R."/>
            <person name="Baker S.E."/>
        </authorList>
    </citation>
    <scope>NUCLEOTIDE SEQUENCE [LARGE SCALE GENOMIC DNA]</scope>
    <source>
        <strain evidence="3 4">CBS 121591</strain>
    </source>
</reference>
<dbReference type="AlphaFoldDB" id="A0A319CT40"/>
<dbReference type="PANTHER" id="PTHR43639">
    <property type="entry name" value="OXIDOREDUCTASE, SHORT-CHAIN DEHYDROGENASE/REDUCTASE FAMILY (AFU_ORTHOLOGUE AFUA_5G02870)"/>
    <property type="match status" value="1"/>
</dbReference>
<dbReference type="GO" id="GO:0016491">
    <property type="term" value="F:oxidoreductase activity"/>
    <property type="evidence" value="ECO:0007669"/>
    <property type="project" value="UniProtKB-KW"/>
</dbReference>
<dbReference type="Gene3D" id="3.40.50.720">
    <property type="entry name" value="NAD(P)-binding Rossmann-like Domain"/>
    <property type="match status" value="1"/>
</dbReference>
<keyword evidence="4" id="KW-1185">Reference proteome</keyword>
<dbReference type="InterPro" id="IPR036291">
    <property type="entry name" value="NAD(P)-bd_dom_sf"/>
</dbReference>
<dbReference type="InterPro" id="IPR002347">
    <property type="entry name" value="SDR_fam"/>
</dbReference>
<evidence type="ECO:0000256" key="1">
    <source>
        <dbReference type="ARBA" id="ARBA00006484"/>
    </source>
</evidence>
<dbReference type="PRINTS" id="PR00081">
    <property type="entry name" value="GDHRDH"/>
</dbReference>
<dbReference type="VEuPathDB" id="FungiDB:BO82DRAFT_374552"/>
<keyword evidence="2" id="KW-0560">Oxidoreductase</keyword>
<dbReference type="Pfam" id="PF13561">
    <property type="entry name" value="adh_short_C2"/>
    <property type="match status" value="1"/>
</dbReference>
<accession>A0A319CT40</accession>
<proteinExistence type="inferred from homology"/>
<dbReference type="OrthoDB" id="294295at2759"/>
<evidence type="ECO:0000313" key="3">
    <source>
        <dbReference type="EMBL" id="PYH81913.1"/>
    </source>
</evidence>
<dbReference type="Proteomes" id="UP000248340">
    <property type="component" value="Unassembled WGS sequence"/>
</dbReference>
<dbReference type="SUPFAM" id="SSF51735">
    <property type="entry name" value="NAD(P)-binding Rossmann-fold domains"/>
    <property type="match status" value="1"/>
</dbReference>
<dbReference type="STRING" id="1448315.A0A319CT40"/>
<sequence length="224" mass="24252">MDSGGRLYSKVAIVTGGAGTLKLAFSKNFSFASNPAVIALQADVAAEDGWERILKFPLHTFQRLDIVVNKAGVNPGACATIDTAEADYDRMMRVNVKALYYSVIMVVPFFLQSNREVGFIKVSNIPASRPRLGAVWYAASKAALTTANRGLGLEWAPHHVQFNFVQPILGDTPMLTIPMRRLTTPADIGNTVAWLSSDEATMLTGAVVVLDGVRGIWGNVKEIL</sequence>
<dbReference type="PANTHER" id="PTHR43639:SF1">
    <property type="entry name" value="SHORT-CHAIN DEHYDROGENASE_REDUCTASE FAMILY PROTEIN"/>
    <property type="match status" value="1"/>
</dbReference>
<evidence type="ECO:0000256" key="2">
    <source>
        <dbReference type="ARBA" id="ARBA00023002"/>
    </source>
</evidence>
<dbReference type="EMBL" id="KZ821699">
    <property type="protein sequence ID" value="PYH81913.1"/>
    <property type="molecule type" value="Genomic_DNA"/>
</dbReference>
<dbReference type="GeneID" id="37140169"/>
<organism evidence="3 4">
    <name type="scientific">Aspergillus uvarum CBS 121591</name>
    <dbReference type="NCBI Taxonomy" id="1448315"/>
    <lineage>
        <taxon>Eukaryota</taxon>
        <taxon>Fungi</taxon>
        <taxon>Dikarya</taxon>
        <taxon>Ascomycota</taxon>
        <taxon>Pezizomycotina</taxon>
        <taxon>Eurotiomycetes</taxon>
        <taxon>Eurotiomycetidae</taxon>
        <taxon>Eurotiales</taxon>
        <taxon>Aspergillaceae</taxon>
        <taxon>Aspergillus</taxon>
        <taxon>Aspergillus subgen. Circumdati</taxon>
    </lineage>
</organism>
<comment type="similarity">
    <text evidence="1">Belongs to the short-chain dehydrogenases/reductases (SDR) family.</text>
</comment>
<name>A0A319CT40_9EURO</name>
<gene>
    <name evidence="3" type="ORF">BO82DRAFT_374552</name>
</gene>